<keyword evidence="3" id="KW-1185">Reference proteome</keyword>
<name>A0AAD1WUI3_PELCU</name>
<feature type="domain" description="L1 transposable element RRM" evidence="1">
    <location>
        <begin position="4"/>
        <end position="47"/>
    </location>
</feature>
<evidence type="ECO:0000313" key="2">
    <source>
        <dbReference type="EMBL" id="CAH2322506.1"/>
    </source>
</evidence>
<dbReference type="EMBL" id="OW240922">
    <property type="protein sequence ID" value="CAH2322506.1"/>
    <property type="molecule type" value="Genomic_DNA"/>
</dbReference>
<dbReference type="Proteomes" id="UP001295444">
    <property type="component" value="Chromosome 11"/>
</dbReference>
<dbReference type="AlphaFoldDB" id="A0AAD1WUI3"/>
<sequence>ATVADLLMDRAHRTLRATSSNASTPRDIIVCLHFYHIKEQIMRAARDLPIE</sequence>
<evidence type="ECO:0000259" key="1">
    <source>
        <dbReference type="Pfam" id="PF02994"/>
    </source>
</evidence>
<protein>
    <recommendedName>
        <fullName evidence="1">L1 transposable element RRM domain-containing protein</fullName>
    </recommendedName>
</protein>
<evidence type="ECO:0000313" key="3">
    <source>
        <dbReference type="Proteomes" id="UP001295444"/>
    </source>
</evidence>
<dbReference type="Pfam" id="PF02994">
    <property type="entry name" value="Transposase_22"/>
    <property type="match status" value="1"/>
</dbReference>
<organism evidence="2 3">
    <name type="scientific">Pelobates cultripes</name>
    <name type="common">Western spadefoot toad</name>
    <dbReference type="NCBI Taxonomy" id="61616"/>
    <lineage>
        <taxon>Eukaryota</taxon>
        <taxon>Metazoa</taxon>
        <taxon>Chordata</taxon>
        <taxon>Craniata</taxon>
        <taxon>Vertebrata</taxon>
        <taxon>Euteleostomi</taxon>
        <taxon>Amphibia</taxon>
        <taxon>Batrachia</taxon>
        <taxon>Anura</taxon>
        <taxon>Pelobatoidea</taxon>
        <taxon>Pelobatidae</taxon>
        <taxon>Pelobates</taxon>
    </lineage>
</organism>
<gene>
    <name evidence="2" type="ORF">PECUL_23A016513</name>
</gene>
<proteinExistence type="predicted"/>
<feature type="non-terminal residue" evidence="2">
    <location>
        <position position="1"/>
    </location>
</feature>
<reference evidence="2" key="1">
    <citation type="submission" date="2022-03" db="EMBL/GenBank/DDBJ databases">
        <authorList>
            <person name="Alioto T."/>
            <person name="Alioto T."/>
            <person name="Gomez Garrido J."/>
        </authorList>
    </citation>
    <scope>NUCLEOTIDE SEQUENCE</scope>
</reference>
<dbReference type="Gene3D" id="3.30.70.1820">
    <property type="entry name" value="L1 transposable element, RRM domain"/>
    <property type="match status" value="1"/>
</dbReference>
<feature type="non-terminal residue" evidence="2">
    <location>
        <position position="51"/>
    </location>
</feature>
<accession>A0AAD1WUI3</accession>
<dbReference type="InterPro" id="IPR043636">
    <property type="entry name" value="L1_RRM_dom"/>
</dbReference>